<dbReference type="PANTHER" id="PTHR36182">
    <property type="entry name" value="PROTEIN, PUTATIVE (AFU_ORTHOLOGUE AFUA_6G10930)-RELATED"/>
    <property type="match status" value="1"/>
</dbReference>
<evidence type="ECO:0008006" key="4">
    <source>
        <dbReference type="Google" id="ProtNLM"/>
    </source>
</evidence>
<evidence type="ECO:0000313" key="3">
    <source>
        <dbReference type="Proteomes" id="UP000443090"/>
    </source>
</evidence>
<sequence length="392" mass="40642">MRNTVTANGRNKLRRMFRSNPATRFATCLLTLSLSFRPASGHIVLKTPKPFIFAAYGPSNPISPDGSDFPCKMPPGTSKLQIDGTPTEMTIGEEQQASFTGIAVHGGGSCQFAISPGLMPNKTSAWSVIESIEGGCPAINKTGNLEDPETPNTYPFTIPVGITPGQYTFAWTWVNRIGGSAEFYMNCAPIVVKSDGPKSRRDKQRRAHMEKRAQYPDLFLANIGDAGNGCLTTDAHTAQVAIAYPNPGSNVVHPNGDPSGSGLGKLFHQVCDGNPRNSGGGSQPGPSASLPSASIAPALSSTQDASPTTSQAHVTSSTTSVTTSVPVSNPHTASGSAPPASQSGTCVEGHLLCVNGQQFSTCTGGIWTPPQPLGSGTHCTGGEGAGLTMVNS</sequence>
<gene>
    <name evidence="2" type="ORF">LOCC1_G004774</name>
</gene>
<feature type="compositionally biased region" description="Low complexity" evidence="1">
    <location>
        <begin position="308"/>
        <end position="342"/>
    </location>
</feature>
<name>A0A8H8RUR9_9HELO</name>
<protein>
    <recommendedName>
        <fullName evidence="4">Chitin-binding type-4 domain-containing protein</fullName>
    </recommendedName>
</protein>
<dbReference type="EMBL" id="QGMI01000341">
    <property type="protein sequence ID" value="TVY42241.1"/>
    <property type="molecule type" value="Genomic_DNA"/>
</dbReference>
<feature type="compositionally biased region" description="Low complexity" evidence="1">
    <location>
        <begin position="284"/>
        <end position="301"/>
    </location>
</feature>
<reference evidence="2 3" key="1">
    <citation type="submission" date="2018-05" db="EMBL/GenBank/DDBJ databases">
        <title>Genome sequencing and assembly of the regulated plant pathogen Lachnellula willkommii and related sister species for the development of diagnostic species identification markers.</title>
        <authorList>
            <person name="Giroux E."/>
            <person name="Bilodeau G."/>
        </authorList>
    </citation>
    <scope>NUCLEOTIDE SEQUENCE [LARGE SCALE GENOMIC DNA]</scope>
    <source>
        <strain evidence="2 3">CBS 160.35</strain>
    </source>
</reference>
<evidence type="ECO:0000313" key="2">
    <source>
        <dbReference type="EMBL" id="TVY42241.1"/>
    </source>
</evidence>
<dbReference type="PANTHER" id="PTHR36182:SF2">
    <property type="entry name" value="LYTIC POLYSACCHARIDE MONOOXYGENASE"/>
    <property type="match status" value="1"/>
</dbReference>
<organism evidence="2 3">
    <name type="scientific">Lachnellula occidentalis</name>
    <dbReference type="NCBI Taxonomy" id="215460"/>
    <lineage>
        <taxon>Eukaryota</taxon>
        <taxon>Fungi</taxon>
        <taxon>Dikarya</taxon>
        <taxon>Ascomycota</taxon>
        <taxon>Pezizomycotina</taxon>
        <taxon>Leotiomycetes</taxon>
        <taxon>Helotiales</taxon>
        <taxon>Lachnaceae</taxon>
        <taxon>Lachnellula</taxon>
    </lineage>
</organism>
<dbReference type="AlphaFoldDB" id="A0A8H8RUR9"/>
<feature type="region of interest" description="Disordered" evidence="1">
    <location>
        <begin position="249"/>
        <end position="342"/>
    </location>
</feature>
<accession>A0A8H8RUR9</accession>
<proteinExistence type="predicted"/>
<dbReference type="Proteomes" id="UP000443090">
    <property type="component" value="Unassembled WGS sequence"/>
</dbReference>
<comment type="caution">
    <text evidence="2">The sequence shown here is derived from an EMBL/GenBank/DDBJ whole genome shotgun (WGS) entry which is preliminary data.</text>
</comment>
<evidence type="ECO:0000256" key="1">
    <source>
        <dbReference type="SAM" id="MobiDB-lite"/>
    </source>
</evidence>
<keyword evidence="3" id="KW-1185">Reference proteome</keyword>
<dbReference type="OrthoDB" id="2342176at2759"/>
<dbReference type="Gene3D" id="2.70.50.70">
    <property type="match status" value="1"/>
</dbReference>